<name>A0AA38MYC9_9AGAR</name>
<gene>
    <name evidence="1" type="ORF">DFJ43DRAFT_1040547</name>
</gene>
<dbReference type="AlphaFoldDB" id="A0AA38MYC9"/>
<sequence>MLGTINGICTFADDHTGCTSPDSEFNFFIILLYLSHTWRFLLRLSGSHQPVDLRERKLSLRTAIPLEQDASLGPLIPPRSSLRDTETSVQTIPRYSSLAEKGHDCLLKIRDRVQLATSCGEQFSRNGVFLGLPLAHILGMVPKLIIMSGFAYSRAEGNILDCYCCSHTFNRIKAQASGPYRREYAKECYEIVRDGDRGTKESMQNFQENYLQYYTDFMTIVLRAELQRTWRVPDHVRTLLDGRRTEKIARLLSGELRRHRLPLLPGNCSQQTTQN</sequence>
<dbReference type="Proteomes" id="UP001176059">
    <property type="component" value="Unassembled WGS sequence"/>
</dbReference>
<comment type="caution">
    <text evidence="1">The sequence shown here is derived from an EMBL/GenBank/DDBJ whole genome shotgun (WGS) entry which is preliminary data.</text>
</comment>
<protein>
    <submittedName>
        <fullName evidence="1">Uncharacterized protein</fullName>
    </submittedName>
</protein>
<reference evidence="1" key="2">
    <citation type="journal article" date="2023" name="Proc. Natl. Acad. Sci. U.S.A.">
        <title>A global phylogenomic analysis of the shiitake genus Lentinula.</title>
        <authorList>
            <person name="Sierra-Patev S."/>
            <person name="Min B."/>
            <person name="Naranjo-Ortiz M."/>
            <person name="Looney B."/>
            <person name="Konkel Z."/>
            <person name="Slot J.C."/>
            <person name="Sakamoto Y."/>
            <person name="Steenwyk J.L."/>
            <person name="Rokas A."/>
            <person name="Carro J."/>
            <person name="Camarero S."/>
            <person name="Ferreira P."/>
            <person name="Molpeceres G."/>
            <person name="Ruiz-Duenas F.J."/>
            <person name="Serrano A."/>
            <person name="Henrissat B."/>
            <person name="Drula E."/>
            <person name="Hughes K.W."/>
            <person name="Mata J.L."/>
            <person name="Ishikawa N.K."/>
            <person name="Vargas-Isla R."/>
            <person name="Ushijima S."/>
            <person name="Smith C.A."/>
            <person name="Donoghue J."/>
            <person name="Ahrendt S."/>
            <person name="Andreopoulos W."/>
            <person name="He G."/>
            <person name="LaButti K."/>
            <person name="Lipzen A."/>
            <person name="Ng V."/>
            <person name="Riley R."/>
            <person name="Sandor L."/>
            <person name="Barry K."/>
            <person name="Martinez A.T."/>
            <person name="Xiao Y."/>
            <person name="Gibbons J.G."/>
            <person name="Terashima K."/>
            <person name="Grigoriev I.V."/>
            <person name="Hibbett D."/>
        </authorList>
    </citation>
    <scope>NUCLEOTIDE SEQUENCE</scope>
    <source>
        <strain evidence="1">ET3784</strain>
    </source>
</reference>
<proteinExistence type="predicted"/>
<accession>A0AA38MYC9</accession>
<organism evidence="1 2">
    <name type="scientific">Lentinula guzmanii</name>
    <dbReference type="NCBI Taxonomy" id="2804957"/>
    <lineage>
        <taxon>Eukaryota</taxon>
        <taxon>Fungi</taxon>
        <taxon>Dikarya</taxon>
        <taxon>Basidiomycota</taxon>
        <taxon>Agaricomycotina</taxon>
        <taxon>Agaricomycetes</taxon>
        <taxon>Agaricomycetidae</taxon>
        <taxon>Agaricales</taxon>
        <taxon>Marasmiineae</taxon>
        <taxon>Omphalotaceae</taxon>
        <taxon>Lentinula</taxon>
    </lineage>
</organism>
<keyword evidence="2" id="KW-1185">Reference proteome</keyword>
<evidence type="ECO:0000313" key="2">
    <source>
        <dbReference type="Proteomes" id="UP001176059"/>
    </source>
</evidence>
<reference evidence="1" key="1">
    <citation type="submission" date="2022-08" db="EMBL/GenBank/DDBJ databases">
        <authorList>
            <consortium name="DOE Joint Genome Institute"/>
            <person name="Min B."/>
            <person name="Sierra-Patev S."/>
            <person name="Naranjo-Ortiz M."/>
            <person name="Looney B."/>
            <person name="Konkel Z."/>
            <person name="Slot J.C."/>
            <person name="Sakamoto Y."/>
            <person name="Steenwyk J.L."/>
            <person name="Rokas A."/>
            <person name="Carro J."/>
            <person name="Camarero S."/>
            <person name="Ferreira P."/>
            <person name="Molpeceres G."/>
            <person name="Ruiz-duenas F.J."/>
            <person name="Serrano A."/>
            <person name="Henrissat B."/>
            <person name="Drula E."/>
            <person name="Hughes K.W."/>
            <person name="Mata J.L."/>
            <person name="Ishikawa N.K."/>
            <person name="Vargas-Isla R."/>
            <person name="Ushijima S."/>
            <person name="Smith C.A."/>
            <person name="Ahrendt S."/>
            <person name="Andreopoulos W."/>
            <person name="He G."/>
            <person name="LaButti K."/>
            <person name="Lipzen A."/>
            <person name="Ng V."/>
            <person name="Riley R."/>
            <person name="Sandor L."/>
            <person name="Barry K."/>
            <person name="Martinez A.T."/>
            <person name="Xiao Y."/>
            <person name="Gibbons J.G."/>
            <person name="Terashima K."/>
            <person name="Hibbett D.S."/>
            <person name="Grigoriev I.V."/>
        </authorList>
    </citation>
    <scope>NUCLEOTIDE SEQUENCE</scope>
    <source>
        <strain evidence="1">ET3784</strain>
    </source>
</reference>
<dbReference type="EMBL" id="JANVFO010000035">
    <property type="protein sequence ID" value="KAJ3730067.1"/>
    <property type="molecule type" value="Genomic_DNA"/>
</dbReference>
<evidence type="ECO:0000313" key="1">
    <source>
        <dbReference type="EMBL" id="KAJ3730067.1"/>
    </source>
</evidence>